<proteinExistence type="predicted"/>
<keyword evidence="3" id="KW-1185">Reference proteome</keyword>
<feature type="region of interest" description="Disordered" evidence="1">
    <location>
        <begin position="1"/>
        <end position="64"/>
    </location>
</feature>
<accession>A0A0H5DNC7</accession>
<dbReference type="Proteomes" id="UP000220251">
    <property type="component" value="Unassembled WGS sequence"/>
</dbReference>
<feature type="compositionally biased region" description="Basic and acidic residues" evidence="1">
    <location>
        <begin position="17"/>
        <end position="28"/>
    </location>
</feature>
<organism evidence="2 3">
    <name type="scientific">Estrella lausannensis</name>
    <dbReference type="NCBI Taxonomy" id="483423"/>
    <lineage>
        <taxon>Bacteria</taxon>
        <taxon>Pseudomonadati</taxon>
        <taxon>Chlamydiota</taxon>
        <taxon>Chlamydiia</taxon>
        <taxon>Parachlamydiales</taxon>
        <taxon>Candidatus Criblamydiaceae</taxon>
        <taxon>Estrella</taxon>
    </lineage>
</organism>
<evidence type="ECO:0000256" key="1">
    <source>
        <dbReference type="SAM" id="MobiDB-lite"/>
    </source>
</evidence>
<protein>
    <submittedName>
        <fullName evidence="2">Uncharacterized protein</fullName>
    </submittedName>
</protein>
<reference evidence="3" key="1">
    <citation type="submission" date="2015-06" db="EMBL/GenBank/DDBJ databases">
        <authorList>
            <person name="Bertelli C."/>
        </authorList>
    </citation>
    <scope>NUCLEOTIDE SEQUENCE [LARGE SCALE GENOMIC DNA]</scope>
    <source>
        <strain evidence="3">CRIB-30</strain>
    </source>
</reference>
<dbReference type="RefSeq" id="WP_098037527.1">
    <property type="nucleotide sequence ID" value="NZ_CWGJ01000005.1"/>
</dbReference>
<sequence>MDPIKNNMDPMSSNIDPVKKEKEPEKKPAISPEQVIETLSKANPEEGSERKFAPGEGIVWSPGDEEDKTLTRWLSSEDVRYEDEK</sequence>
<evidence type="ECO:0000313" key="2">
    <source>
        <dbReference type="EMBL" id="CRX37667.1"/>
    </source>
</evidence>
<dbReference type="EMBL" id="CWGJ01000005">
    <property type="protein sequence ID" value="CRX37667.1"/>
    <property type="molecule type" value="Genomic_DNA"/>
</dbReference>
<feature type="compositionally biased region" description="Basic and acidic residues" evidence="1">
    <location>
        <begin position="43"/>
        <end position="53"/>
    </location>
</feature>
<evidence type="ECO:0000313" key="3">
    <source>
        <dbReference type="Proteomes" id="UP000220251"/>
    </source>
</evidence>
<gene>
    <name evidence="2" type="ORF">ELAC_0306</name>
</gene>
<dbReference type="AlphaFoldDB" id="A0A0H5DNC7"/>
<name>A0A0H5DNC7_9BACT</name>